<dbReference type="CDD" id="cd14014">
    <property type="entry name" value="STKc_PknB_like"/>
    <property type="match status" value="1"/>
</dbReference>
<dbReference type="InterPro" id="IPR000719">
    <property type="entry name" value="Prot_kinase_dom"/>
</dbReference>
<dbReference type="InterPro" id="IPR002182">
    <property type="entry name" value="NB-ARC"/>
</dbReference>
<protein>
    <submittedName>
        <fullName evidence="4">Protein kinase</fullName>
    </submittedName>
</protein>
<feature type="domain" description="Protein kinase" evidence="2">
    <location>
        <begin position="26"/>
        <end position="285"/>
    </location>
</feature>
<organism evidence="4 5">
    <name type="scientific">Rhodococcus opacus</name>
    <name type="common">Nocardia opaca</name>
    <dbReference type="NCBI Taxonomy" id="37919"/>
    <lineage>
        <taxon>Bacteria</taxon>
        <taxon>Bacillati</taxon>
        <taxon>Actinomycetota</taxon>
        <taxon>Actinomycetes</taxon>
        <taxon>Mycobacteriales</taxon>
        <taxon>Nocardiaceae</taxon>
        <taxon>Rhodococcus</taxon>
    </lineage>
</organism>
<evidence type="ECO:0000313" key="4">
    <source>
        <dbReference type="EMBL" id="PQP16384.1"/>
    </source>
</evidence>
<dbReference type="GO" id="GO:0043531">
    <property type="term" value="F:ADP binding"/>
    <property type="evidence" value="ECO:0007669"/>
    <property type="project" value="InterPro"/>
</dbReference>
<feature type="domain" description="HTH luxR-type" evidence="3">
    <location>
        <begin position="1025"/>
        <end position="1090"/>
    </location>
</feature>
<dbReference type="SMART" id="SM00421">
    <property type="entry name" value="HTH_LUXR"/>
    <property type="match status" value="1"/>
</dbReference>
<feature type="region of interest" description="Disordered" evidence="1">
    <location>
        <begin position="302"/>
        <end position="330"/>
    </location>
</feature>
<dbReference type="Gene3D" id="3.40.50.300">
    <property type="entry name" value="P-loop containing nucleotide triphosphate hydrolases"/>
    <property type="match status" value="1"/>
</dbReference>
<dbReference type="GO" id="GO:0004672">
    <property type="term" value="F:protein kinase activity"/>
    <property type="evidence" value="ECO:0007669"/>
    <property type="project" value="InterPro"/>
</dbReference>
<dbReference type="InterPro" id="IPR058852">
    <property type="entry name" value="HTH_77"/>
</dbReference>
<dbReference type="InterPro" id="IPR027417">
    <property type="entry name" value="P-loop_NTPase"/>
</dbReference>
<dbReference type="SUPFAM" id="SSF52540">
    <property type="entry name" value="P-loop containing nucleoside triphosphate hydrolases"/>
    <property type="match status" value="1"/>
</dbReference>
<dbReference type="Proteomes" id="UP000239290">
    <property type="component" value="Unassembled WGS sequence"/>
</dbReference>
<dbReference type="SUPFAM" id="SSF56112">
    <property type="entry name" value="Protein kinase-like (PK-like)"/>
    <property type="match status" value="1"/>
</dbReference>
<gene>
    <name evidence="4" type="ORF">C5613_36465</name>
</gene>
<dbReference type="GO" id="GO:0003677">
    <property type="term" value="F:DNA binding"/>
    <property type="evidence" value="ECO:0007669"/>
    <property type="project" value="InterPro"/>
</dbReference>
<name>A0A2S8INN1_RHOOP</name>
<dbReference type="InterPro" id="IPR008271">
    <property type="entry name" value="Ser/Thr_kinase_AS"/>
</dbReference>
<comment type="caution">
    <text evidence="4">The sequence shown here is derived from an EMBL/GenBank/DDBJ whole genome shotgun (WGS) entry which is preliminary data.</text>
</comment>
<dbReference type="InterPro" id="IPR016032">
    <property type="entry name" value="Sig_transdc_resp-reg_C-effctor"/>
</dbReference>
<dbReference type="PRINTS" id="PR00038">
    <property type="entry name" value="HTHLUXR"/>
</dbReference>
<dbReference type="Pfam" id="PF00931">
    <property type="entry name" value="NB-ARC"/>
    <property type="match status" value="1"/>
</dbReference>
<dbReference type="AlphaFoldDB" id="A0A2S8INN1"/>
<dbReference type="EMBL" id="PUIO01000064">
    <property type="protein sequence ID" value="PQP16384.1"/>
    <property type="molecule type" value="Genomic_DNA"/>
</dbReference>
<dbReference type="CDD" id="cd06170">
    <property type="entry name" value="LuxR_C_like"/>
    <property type="match status" value="1"/>
</dbReference>
<dbReference type="InterPro" id="IPR000792">
    <property type="entry name" value="Tscrpt_reg_LuxR_C"/>
</dbReference>
<dbReference type="PANTHER" id="PTHR47691">
    <property type="entry name" value="REGULATOR-RELATED"/>
    <property type="match status" value="1"/>
</dbReference>
<dbReference type="GO" id="GO:0005524">
    <property type="term" value="F:ATP binding"/>
    <property type="evidence" value="ECO:0007669"/>
    <property type="project" value="InterPro"/>
</dbReference>
<dbReference type="Gene3D" id="1.25.40.10">
    <property type="entry name" value="Tetratricopeptide repeat domain"/>
    <property type="match status" value="1"/>
</dbReference>
<dbReference type="Pfam" id="PF25872">
    <property type="entry name" value="HTH_77"/>
    <property type="match status" value="1"/>
</dbReference>
<evidence type="ECO:0000259" key="3">
    <source>
        <dbReference type="PROSITE" id="PS50043"/>
    </source>
</evidence>
<dbReference type="PRINTS" id="PR00364">
    <property type="entry name" value="DISEASERSIST"/>
</dbReference>
<dbReference type="InterPro" id="IPR011990">
    <property type="entry name" value="TPR-like_helical_dom_sf"/>
</dbReference>
<dbReference type="GO" id="GO:0006355">
    <property type="term" value="P:regulation of DNA-templated transcription"/>
    <property type="evidence" value="ECO:0007669"/>
    <property type="project" value="InterPro"/>
</dbReference>
<dbReference type="PROSITE" id="PS00108">
    <property type="entry name" value="PROTEIN_KINASE_ST"/>
    <property type="match status" value="1"/>
</dbReference>
<evidence type="ECO:0000259" key="2">
    <source>
        <dbReference type="PROSITE" id="PS50011"/>
    </source>
</evidence>
<dbReference type="InterPro" id="IPR036388">
    <property type="entry name" value="WH-like_DNA-bd_sf"/>
</dbReference>
<dbReference type="Gene3D" id="1.10.10.10">
    <property type="entry name" value="Winged helix-like DNA-binding domain superfamily/Winged helix DNA-binding domain"/>
    <property type="match status" value="1"/>
</dbReference>
<accession>A0A2S8INN1</accession>
<evidence type="ECO:0000256" key="1">
    <source>
        <dbReference type="SAM" id="MobiDB-lite"/>
    </source>
</evidence>
<dbReference type="Pfam" id="PF00196">
    <property type="entry name" value="GerE"/>
    <property type="match status" value="1"/>
</dbReference>
<dbReference type="SUPFAM" id="SSF48452">
    <property type="entry name" value="TPR-like"/>
    <property type="match status" value="1"/>
</dbReference>
<evidence type="ECO:0000313" key="5">
    <source>
        <dbReference type="Proteomes" id="UP000239290"/>
    </source>
</evidence>
<keyword evidence="4" id="KW-0418">Kinase</keyword>
<dbReference type="SUPFAM" id="SSF46894">
    <property type="entry name" value="C-terminal effector domain of the bipartite response regulators"/>
    <property type="match status" value="1"/>
</dbReference>
<keyword evidence="4" id="KW-0808">Transferase</keyword>
<proteinExistence type="predicted"/>
<reference evidence="5" key="1">
    <citation type="submission" date="2018-02" db="EMBL/GenBank/DDBJ databases">
        <title>Draft genome sequencing of Rhodococcus opacus KU647198.</title>
        <authorList>
            <person name="Zheng B.-X."/>
        </authorList>
    </citation>
    <scope>NUCLEOTIDE SEQUENCE [LARGE SCALE GENOMIC DNA]</scope>
    <source>
        <strain evidence="5">04-OD7</strain>
    </source>
</reference>
<dbReference type="Gene3D" id="1.10.510.10">
    <property type="entry name" value="Transferase(Phosphotransferase) domain 1"/>
    <property type="match status" value="1"/>
</dbReference>
<dbReference type="PANTHER" id="PTHR47691:SF3">
    <property type="entry name" value="HTH-TYPE TRANSCRIPTIONAL REGULATOR RV0890C-RELATED"/>
    <property type="match status" value="1"/>
</dbReference>
<dbReference type="PROSITE" id="PS50011">
    <property type="entry name" value="PROTEIN_KINASE_DOM"/>
    <property type="match status" value="1"/>
</dbReference>
<sequence length="1096" mass="120407">MADSASDDTQRPLVGALITELGAMGLDEVQEIARGGFGVVYRCRQSALDRIVAVKVLTTGLDEVSVQRFLREQRAMGRLTGHPNIVNVLEAGVTDEGRPFIVMPYLPQGSLHSRIRRHGPLPWREALRLGVEMASALETAHQLGILHRDVKPGNILITDYGDLQLADFGIAHLVGGFETGAGATAGSPAFTAPEILRGEAPSAAADIYGLGATLFCAITGHAPFERRDGENVVAQFVRVATDPIPQSDRGAFPDDVCTAIEHAMSTDPKNRPETAADFGAQLQQIQRRHGCAVTEMALHTRYPNHDADPDGPAAGLDEQGGGQSPLPPGPGNLLIELTSFVGRRREITEARRLLSSARLLTLTGMGGVGKSRLARRVAADLRRTYEDSVWLVELGQLKDPALLADVVASSLRLGNESHVSVLDLLVHHLSFRRLLLVLDNCEQIVDAAAALTETLLRTCPQLRVIATSREPLRIPGESVLRVPPLAVPDLRNDEPSVRGMPQYDAVRLFADRASTAVPTFEITDDNRMTVARICKRLDGLPLPIELAAVRLRALSAEQILDRLTDRFQLLTSGGRNAPSRQQTLRLSIGWSYDLCAPAEQRLWARLSVFAGSFELDAAESVCVEDGENGWLLDLLASLVDKSILIREEAGSVVRYRLLDTVREYGREKIADSQYEVLRRRHRDFYAELAATAEREWISAKQADWISRLDREQSNIRDALEHCLTDPSDVTGLSTVNALSEFWLTRGQYSEGGRWVDRMLASTNRRREPVWAGALYSSSMFAAAQGQIPTAMRRYNEMRSAAVELDDGEIDTLVRHAAGFLALYGGQPDKAIPDFEAAEGSFEANGNLLRQVGSLFGLALACGLTGDEPQATRCHEKILSITEPRGEAVYRSYSRWASGLSVWQQGESERATQLIREGLRLTRLVDDPRLSAWCLQALAWIAAENRDAHRAALLLGAAGGLWQSMGMSPPFDFSHLSRYQQDCKRRTRAVLGDRGFEAKVKHGRNMKFADAVTFALGEHLRIGASSAPDVVTLTRRERQVADLVAEGLTNRAIAERLVISPRTAQGHVEHILVKLGFTSRAQIAAWVAEQERRSRPR</sequence>
<dbReference type="PROSITE" id="PS50043">
    <property type="entry name" value="HTH_LUXR_2"/>
    <property type="match status" value="1"/>
</dbReference>
<dbReference type="InterPro" id="IPR011009">
    <property type="entry name" value="Kinase-like_dom_sf"/>
</dbReference>
<dbReference type="Pfam" id="PF00069">
    <property type="entry name" value="Pkinase"/>
    <property type="match status" value="1"/>
</dbReference>
<dbReference type="SMART" id="SM00220">
    <property type="entry name" value="S_TKc"/>
    <property type="match status" value="1"/>
</dbReference>